<dbReference type="Pfam" id="PF13302">
    <property type="entry name" value="Acetyltransf_3"/>
    <property type="match status" value="1"/>
</dbReference>
<feature type="domain" description="N-acetyltransferase" evidence="1">
    <location>
        <begin position="12"/>
        <end position="171"/>
    </location>
</feature>
<name>A0ABR7QTX9_9FLAO</name>
<proteinExistence type="predicted"/>
<keyword evidence="3" id="KW-1185">Reference proteome</keyword>
<evidence type="ECO:0000313" key="3">
    <source>
        <dbReference type="Proteomes" id="UP000618952"/>
    </source>
</evidence>
<comment type="caution">
    <text evidence="2">The sequence shown here is derived from an EMBL/GenBank/DDBJ whole genome shotgun (WGS) entry which is preliminary data.</text>
</comment>
<dbReference type="EMBL" id="JACLHY010000034">
    <property type="protein sequence ID" value="MBC8770415.1"/>
    <property type="molecule type" value="Genomic_DNA"/>
</dbReference>
<evidence type="ECO:0000313" key="2">
    <source>
        <dbReference type="EMBL" id="MBC8770415.1"/>
    </source>
</evidence>
<gene>
    <name evidence="2" type="ORF">H4O18_20640</name>
</gene>
<dbReference type="PANTHER" id="PTHR43792:SF1">
    <property type="entry name" value="N-ACETYLTRANSFERASE DOMAIN-CONTAINING PROTEIN"/>
    <property type="match status" value="1"/>
</dbReference>
<reference evidence="2 3" key="1">
    <citation type="submission" date="2020-08" db="EMBL/GenBank/DDBJ databases">
        <title>Arenibacter gaetbuli sp. nov., isolated from a sand dune.</title>
        <authorList>
            <person name="Park S."/>
            <person name="Yoon J.-H."/>
        </authorList>
    </citation>
    <scope>NUCLEOTIDE SEQUENCE [LARGE SCALE GENOMIC DNA]</scope>
    <source>
        <strain evidence="2 3">BSSL-BM3</strain>
    </source>
</reference>
<dbReference type="InterPro" id="IPR000182">
    <property type="entry name" value="GNAT_dom"/>
</dbReference>
<dbReference type="RefSeq" id="WP_187588210.1">
    <property type="nucleotide sequence ID" value="NZ_JACLHY010000034.1"/>
</dbReference>
<dbReference type="PANTHER" id="PTHR43792">
    <property type="entry name" value="GNAT FAMILY, PUTATIVE (AFU_ORTHOLOGUE AFUA_3G00765)-RELATED-RELATED"/>
    <property type="match status" value="1"/>
</dbReference>
<sequence>MSTYKTFTTERLILKPTSEADDEFVFELFNTQKWIQNIGDRNIKSVAMAKEYILNKMQPQLERLGYSNYTIIRKTDQVKIGACGLYDREGLEGIDIGFAFLPEYEGKGYAFEAAHKLVKVAFNEFGIKGISAITSKNNISSQKLLEKLGLELIGTTKLPNDNQELLHYKIEN</sequence>
<accession>A0ABR7QTX9</accession>
<dbReference type="Proteomes" id="UP000618952">
    <property type="component" value="Unassembled WGS sequence"/>
</dbReference>
<dbReference type="InterPro" id="IPR016181">
    <property type="entry name" value="Acyl_CoA_acyltransferase"/>
</dbReference>
<evidence type="ECO:0000259" key="1">
    <source>
        <dbReference type="PROSITE" id="PS51186"/>
    </source>
</evidence>
<protein>
    <submittedName>
        <fullName evidence="2">GNAT family N-acetyltransferase</fullName>
    </submittedName>
</protein>
<dbReference type="PROSITE" id="PS51186">
    <property type="entry name" value="GNAT"/>
    <property type="match status" value="1"/>
</dbReference>
<dbReference type="InterPro" id="IPR051531">
    <property type="entry name" value="N-acetyltransferase"/>
</dbReference>
<dbReference type="SUPFAM" id="SSF55729">
    <property type="entry name" value="Acyl-CoA N-acyltransferases (Nat)"/>
    <property type="match status" value="1"/>
</dbReference>
<organism evidence="2 3">
    <name type="scientific">Arenibacter arenosicollis</name>
    <dbReference type="NCBI Taxonomy" id="2762274"/>
    <lineage>
        <taxon>Bacteria</taxon>
        <taxon>Pseudomonadati</taxon>
        <taxon>Bacteroidota</taxon>
        <taxon>Flavobacteriia</taxon>
        <taxon>Flavobacteriales</taxon>
        <taxon>Flavobacteriaceae</taxon>
        <taxon>Arenibacter</taxon>
    </lineage>
</organism>
<dbReference type="Gene3D" id="3.40.630.30">
    <property type="match status" value="1"/>
</dbReference>